<dbReference type="GO" id="GO:0005737">
    <property type="term" value="C:cytoplasm"/>
    <property type="evidence" value="ECO:0007669"/>
    <property type="project" value="UniProtKB-SubCell"/>
</dbReference>
<comment type="similarity">
    <text evidence="3">Belongs to the CSN8 family.</text>
</comment>
<dbReference type="PROSITE" id="PS50250">
    <property type="entry name" value="PCI"/>
    <property type="match status" value="1"/>
</dbReference>
<evidence type="ECO:0000259" key="8">
    <source>
        <dbReference type="PROSITE" id="PS50250"/>
    </source>
</evidence>
<dbReference type="PANTHER" id="PTHR13339">
    <property type="entry name" value="COP9 SIGNALOSOME COMPLEX SUBUNIT 8"/>
    <property type="match status" value="1"/>
</dbReference>
<dbReference type="Pfam" id="PF10075">
    <property type="entry name" value="CSN8_PSD8_EIF3K"/>
    <property type="match status" value="1"/>
</dbReference>
<dbReference type="GO" id="GO:0008180">
    <property type="term" value="C:COP9 signalosome"/>
    <property type="evidence" value="ECO:0007669"/>
    <property type="project" value="UniProtKB-KW"/>
</dbReference>
<evidence type="ECO:0000256" key="4">
    <source>
        <dbReference type="ARBA" id="ARBA00014875"/>
    </source>
</evidence>
<dbReference type="InterPro" id="IPR000717">
    <property type="entry name" value="PCI_dom"/>
</dbReference>
<dbReference type="PANTHER" id="PTHR13339:SF0">
    <property type="entry name" value="COP9 SIGNALOSOME COMPLEX SUBUNIT 8"/>
    <property type="match status" value="1"/>
</dbReference>
<keyword evidence="7" id="KW-0539">Nucleus</keyword>
<gene>
    <name evidence="9" type="ORF">GE061_009082</name>
</gene>
<keyword evidence="5" id="KW-0963">Cytoplasm</keyword>
<organism evidence="9 10">
    <name type="scientific">Apolygus lucorum</name>
    <name type="common">Small green plant bug</name>
    <name type="synonym">Lygocoris lucorum</name>
    <dbReference type="NCBI Taxonomy" id="248454"/>
    <lineage>
        <taxon>Eukaryota</taxon>
        <taxon>Metazoa</taxon>
        <taxon>Ecdysozoa</taxon>
        <taxon>Arthropoda</taxon>
        <taxon>Hexapoda</taxon>
        <taxon>Insecta</taxon>
        <taxon>Pterygota</taxon>
        <taxon>Neoptera</taxon>
        <taxon>Paraneoptera</taxon>
        <taxon>Hemiptera</taxon>
        <taxon>Heteroptera</taxon>
        <taxon>Panheteroptera</taxon>
        <taxon>Cimicomorpha</taxon>
        <taxon>Miridae</taxon>
        <taxon>Mirini</taxon>
        <taxon>Apolygus</taxon>
    </lineage>
</organism>
<dbReference type="GO" id="GO:0000338">
    <property type="term" value="P:protein deneddylation"/>
    <property type="evidence" value="ECO:0007669"/>
    <property type="project" value="InterPro"/>
</dbReference>
<evidence type="ECO:0000256" key="5">
    <source>
        <dbReference type="ARBA" id="ARBA00022490"/>
    </source>
</evidence>
<dbReference type="AlphaFoldDB" id="A0A8S9XZ55"/>
<evidence type="ECO:0000256" key="3">
    <source>
        <dbReference type="ARBA" id="ARBA00008252"/>
    </source>
</evidence>
<protein>
    <recommendedName>
        <fullName evidence="4">COP9 signalosome complex subunit 8</fullName>
    </recommendedName>
</protein>
<dbReference type="Proteomes" id="UP000466442">
    <property type="component" value="Unassembled WGS sequence"/>
</dbReference>
<dbReference type="EMBL" id="WIXP02000002">
    <property type="protein sequence ID" value="KAF6214342.1"/>
    <property type="molecule type" value="Genomic_DNA"/>
</dbReference>
<dbReference type="Gene3D" id="1.25.40.990">
    <property type="match status" value="1"/>
</dbReference>
<comment type="subcellular location">
    <subcellularLocation>
        <location evidence="2">Cytoplasm</location>
    </subcellularLocation>
    <subcellularLocation>
        <location evidence="1">Nucleus</location>
    </subcellularLocation>
</comment>
<dbReference type="GO" id="GO:0010387">
    <property type="term" value="P:COP9 signalosome assembly"/>
    <property type="evidence" value="ECO:0007669"/>
    <property type="project" value="InterPro"/>
</dbReference>
<dbReference type="InterPro" id="IPR033205">
    <property type="entry name" value="COP9_CSN8"/>
</dbReference>
<sequence>MQKTNVLSWKTSMWTSIWHPLASIKTIVCLLQSAQLTFGSKMLLANLDQAADELEKQEMQVQGGVAAPEVYAKLLAIYLLQYDLCNAKFLWRRIPATIKAQNSEIGNIWAVGKAMWLRDAPGIYSALNSTQWSDDVAPIMAALVDKVREMCLGLVSQAYTSVTLDTLSKLLGVSPSEAATIALSNSWTVEDKLAYPIKPKPQQKQLTSTEQQLQILTNFVSFLEN</sequence>
<keyword evidence="6" id="KW-0736">Signalosome</keyword>
<evidence type="ECO:0000313" key="9">
    <source>
        <dbReference type="EMBL" id="KAF6214342.1"/>
    </source>
</evidence>
<name>A0A8S9XZ55_APOLU</name>
<dbReference type="OrthoDB" id="5351233at2759"/>
<dbReference type="InterPro" id="IPR033464">
    <property type="entry name" value="CSN8_PSD8_EIF3K"/>
</dbReference>
<reference evidence="9" key="1">
    <citation type="journal article" date="2021" name="Mol. Ecol. Resour.">
        <title>Apolygus lucorum genome provides insights into omnivorousness and mesophyll feeding.</title>
        <authorList>
            <person name="Liu Y."/>
            <person name="Liu H."/>
            <person name="Wang H."/>
            <person name="Huang T."/>
            <person name="Liu B."/>
            <person name="Yang B."/>
            <person name="Yin L."/>
            <person name="Li B."/>
            <person name="Zhang Y."/>
            <person name="Zhang S."/>
            <person name="Jiang F."/>
            <person name="Zhang X."/>
            <person name="Ren Y."/>
            <person name="Wang B."/>
            <person name="Wang S."/>
            <person name="Lu Y."/>
            <person name="Wu K."/>
            <person name="Fan W."/>
            <person name="Wang G."/>
        </authorList>
    </citation>
    <scope>NUCLEOTIDE SEQUENCE</scope>
    <source>
        <strain evidence="9">12Hb</strain>
    </source>
</reference>
<evidence type="ECO:0000256" key="6">
    <source>
        <dbReference type="ARBA" id="ARBA00022790"/>
    </source>
</evidence>
<evidence type="ECO:0000256" key="7">
    <source>
        <dbReference type="ARBA" id="ARBA00023242"/>
    </source>
</evidence>
<accession>A0A8S9XZ55</accession>
<evidence type="ECO:0000256" key="2">
    <source>
        <dbReference type="ARBA" id="ARBA00004496"/>
    </source>
</evidence>
<keyword evidence="10" id="KW-1185">Reference proteome</keyword>
<proteinExistence type="inferred from homology"/>
<evidence type="ECO:0000256" key="1">
    <source>
        <dbReference type="ARBA" id="ARBA00004123"/>
    </source>
</evidence>
<feature type="domain" description="PCI" evidence="8">
    <location>
        <begin position="35"/>
        <end position="211"/>
    </location>
</feature>
<comment type="caution">
    <text evidence="9">The sequence shown here is derived from an EMBL/GenBank/DDBJ whole genome shotgun (WGS) entry which is preliminary data.</text>
</comment>
<evidence type="ECO:0000313" key="10">
    <source>
        <dbReference type="Proteomes" id="UP000466442"/>
    </source>
</evidence>